<dbReference type="FunFam" id="1.10.10.10:FF:000001">
    <property type="entry name" value="LysR family transcriptional regulator"/>
    <property type="match status" value="1"/>
</dbReference>
<dbReference type="InterPro" id="IPR036388">
    <property type="entry name" value="WH-like_DNA-bd_sf"/>
</dbReference>
<evidence type="ECO:0000313" key="7">
    <source>
        <dbReference type="Proteomes" id="UP000646523"/>
    </source>
</evidence>
<dbReference type="RefSeq" id="WP_189127135.1">
    <property type="nucleotide sequence ID" value="NZ_BMNH01000021.1"/>
</dbReference>
<dbReference type="Pfam" id="PF00126">
    <property type="entry name" value="HTH_1"/>
    <property type="match status" value="1"/>
</dbReference>
<evidence type="ECO:0000256" key="1">
    <source>
        <dbReference type="ARBA" id="ARBA00009437"/>
    </source>
</evidence>
<keyword evidence="4" id="KW-0804">Transcription</keyword>
<dbReference type="PROSITE" id="PS50931">
    <property type="entry name" value="HTH_LYSR"/>
    <property type="match status" value="1"/>
</dbReference>
<evidence type="ECO:0000313" key="6">
    <source>
        <dbReference type="EMBL" id="GGO76979.1"/>
    </source>
</evidence>
<keyword evidence="7" id="KW-1185">Reference proteome</keyword>
<dbReference type="EMBL" id="BMNH01000021">
    <property type="protein sequence ID" value="GGO76979.1"/>
    <property type="molecule type" value="Genomic_DNA"/>
</dbReference>
<dbReference type="PANTHER" id="PTHR30346">
    <property type="entry name" value="TRANSCRIPTIONAL DUAL REGULATOR HCAR-RELATED"/>
    <property type="match status" value="1"/>
</dbReference>
<organism evidence="6 7">
    <name type="scientific">Nonomuraea cavernae</name>
    <dbReference type="NCBI Taxonomy" id="2045107"/>
    <lineage>
        <taxon>Bacteria</taxon>
        <taxon>Bacillati</taxon>
        <taxon>Actinomycetota</taxon>
        <taxon>Actinomycetes</taxon>
        <taxon>Streptosporangiales</taxon>
        <taxon>Streptosporangiaceae</taxon>
        <taxon>Nonomuraea</taxon>
    </lineage>
</organism>
<dbReference type="PANTHER" id="PTHR30346:SF0">
    <property type="entry name" value="HCA OPERON TRANSCRIPTIONAL ACTIVATOR HCAR"/>
    <property type="match status" value="1"/>
</dbReference>
<proteinExistence type="inferred from homology"/>
<dbReference type="Gene3D" id="3.40.190.10">
    <property type="entry name" value="Periplasmic binding protein-like II"/>
    <property type="match status" value="2"/>
</dbReference>
<dbReference type="CDD" id="cd08414">
    <property type="entry name" value="PBP2_LTTR_aromatics_like"/>
    <property type="match status" value="1"/>
</dbReference>
<keyword evidence="3" id="KW-0238">DNA-binding</keyword>
<dbReference type="Proteomes" id="UP000646523">
    <property type="component" value="Unassembled WGS sequence"/>
</dbReference>
<evidence type="ECO:0000256" key="4">
    <source>
        <dbReference type="ARBA" id="ARBA00023163"/>
    </source>
</evidence>
<dbReference type="InterPro" id="IPR005119">
    <property type="entry name" value="LysR_subst-bd"/>
</dbReference>
<dbReference type="PRINTS" id="PR00039">
    <property type="entry name" value="HTHLYSR"/>
</dbReference>
<reference evidence="6" key="1">
    <citation type="journal article" date="2014" name="Int. J. Syst. Evol. Microbiol.">
        <title>Complete genome sequence of Corynebacterium casei LMG S-19264T (=DSM 44701T), isolated from a smear-ripened cheese.</title>
        <authorList>
            <consortium name="US DOE Joint Genome Institute (JGI-PGF)"/>
            <person name="Walter F."/>
            <person name="Albersmeier A."/>
            <person name="Kalinowski J."/>
            <person name="Ruckert C."/>
        </authorList>
    </citation>
    <scope>NUCLEOTIDE SEQUENCE</scope>
    <source>
        <strain evidence="6">CGMCC 4.7368</strain>
    </source>
</reference>
<dbReference type="GO" id="GO:0003700">
    <property type="term" value="F:DNA-binding transcription factor activity"/>
    <property type="evidence" value="ECO:0007669"/>
    <property type="project" value="InterPro"/>
</dbReference>
<dbReference type="SUPFAM" id="SSF46785">
    <property type="entry name" value="Winged helix' DNA-binding domain"/>
    <property type="match status" value="1"/>
</dbReference>
<reference evidence="6" key="2">
    <citation type="submission" date="2020-09" db="EMBL/GenBank/DDBJ databases">
        <authorList>
            <person name="Sun Q."/>
            <person name="Zhou Y."/>
        </authorList>
    </citation>
    <scope>NUCLEOTIDE SEQUENCE</scope>
    <source>
        <strain evidence="6">CGMCC 4.7368</strain>
    </source>
</reference>
<evidence type="ECO:0000256" key="3">
    <source>
        <dbReference type="ARBA" id="ARBA00023125"/>
    </source>
</evidence>
<dbReference type="InterPro" id="IPR036390">
    <property type="entry name" value="WH_DNA-bd_sf"/>
</dbReference>
<gene>
    <name evidence="6" type="primary">hcaR</name>
    <name evidence="6" type="ORF">GCM10012289_55550</name>
</gene>
<dbReference type="GO" id="GO:0003677">
    <property type="term" value="F:DNA binding"/>
    <property type="evidence" value="ECO:0007669"/>
    <property type="project" value="UniProtKB-KW"/>
</dbReference>
<evidence type="ECO:0000256" key="2">
    <source>
        <dbReference type="ARBA" id="ARBA00023015"/>
    </source>
</evidence>
<dbReference type="SUPFAM" id="SSF53850">
    <property type="entry name" value="Periplasmic binding protein-like II"/>
    <property type="match status" value="1"/>
</dbReference>
<sequence length="282" mass="30144">MDLRHVRYAIAIARAGSLRRAAAVLHIAQPTLSEQLRALEKEIGVELFSRSSSGVRLTEAGEVFLAQATIAVDAFERAVTAARGKGQTIRLGVADGLGDVVARLLSQLQGSRLRVAPMGTAEQIVSIMDGTLQAGLGYAPGSLPRGVARMLIRRYAVHALLPRDHELSGRESLHLADLASEPLVMPDSEAVAGARRYLEGFVRHGLHPRLGPSAAGHDAAIAMVGSGAGYTLSIREVTPVPEHLVFVPIAEDMPPIEVVFLWNRQADVHDLTHAARHLARSG</sequence>
<dbReference type="AlphaFoldDB" id="A0A917Z737"/>
<comment type="similarity">
    <text evidence="1">Belongs to the LysR transcriptional regulatory family.</text>
</comment>
<name>A0A917Z737_9ACTN</name>
<dbReference type="InterPro" id="IPR000847">
    <property type="entry name" value="LysR_HTH_N"/>
</dbReference>
<evidence type="ECO:0000259" key="5">
    <source>
        <dbReference type="PROSITE" id="PS50931"/>
    </source>
</evidence>
<dbReference type="GO" id="GO:0032993">
    <property type="term" value="C:protein-DNA complex"/>
    <property type="evidence" value="ECO:0007669"/>
    <property type="project" value="TreeGrafter"/>
</dbReference>
<dbReference type="Pfam" id="PF03466">
    <property type="entry name" value="LysR_substrate"/>
    <property type="match status" value="1"/>
</dbReference>
<dbReference type="Gene3D" id="1.10.10.10">
    <property type="entry name" value="Winged helix-like DNA-binding domain superfamily/Winged helix DNA-binding domain"/>
    <property type="match status" value="1"/>
</dbReference>
<keyword evidence="2" id="KW-0805">Transcription regulation</keyword>
<feature type="domain" description="HTH lysR-type" evidence="5">
    <location>
        <begin position="1"/>
        <end position="58"/>
    </location>
</feature>
<protein>
    <submittedName>
        <fullName evidence="6">LysR family transcriptional regulator</fullName>
    </submittedName>
</protein>
<accession>A0A917Z737</accession>
<comment type="caution">
    <text evidence="6">The sequence shown here is derived from an EMBL/GenBank/DDBJ whole genome shotgun (WGS) entry which is preliminary data.</text>
</comment>